<name>A0ABU0PY56_STRAH</name>
<evidence type="ECO:0000313" key="1">
    <source>
        <dbReference type="EMBL" id="MDQ0683348.1"/>
    </source>
</evidence>
<evidence type="ECO:0000313" key="2">
    <source>
        <dbReference type="Proteomes" id="UP001243364"/>
    </source>
</evidence>
<proteinExistence type="predicted"/>
<protein>
    <submittedName>
        <fullName evidence="1">Ferredoxin-NADP reductase</fullName>
    </submittedName>
</protein>
<organism evidence="1 2">
    <name type="scientific">Streptomyces achromogenes</name>
    <dbReference type="NCBI Taxonomy" id="67255"/>
    <lineage>
        <taxon>Bacteria</taxon>
        <taxon>Bacillati</taxon>
        <taxon>Actinomycetota</taxon>
        <taxon>Actinomycetes</taxon>
        <taxon>Kitasatosporales</taxon>
        <taxon>Streptomycetaceae</taxon>
        <taxon>Streptomyces</taxon>
    </lineage>
</organism>
<gene>
    <name evidence="1" type="ORF">QFZ56_002311</name>
</gene>
<keyword evidence="2" id="KW-1185">Reference proteome</keyword>
<comment type="caution">
    <text evidence="1">The sequence shown here is derived from an EMBL/GenBank/DDBJ whole genome shotgun (WGS) entry which is preliminary data.</text>
</comment>
<dbReference type="Proteomes" id="UP001243364">
    <property type="component" value="Unassembled WGS sequence"/>
</dbReference>
<accession>A0ABU0PY56</accession>
<dbReference type="EMBL" id="JAUSYA010000001">
    <property type="protein sequence ID" value="MDQ0683348.1"/>
    <property type="molecule type" value="Genomic_DNA"/>
</dbReference>
<sequence>MWAQLIAKGVAPAGVHYEVFGPDLWPATAS</sequence>
<reference evidence="1 2" key="1">
    <citation type="submission" date="2023-07" db="EMBL/GenBank/DDBJ databases">
        <title>Comparative genomics of wheat-associated soil bacteria to identify genetic determinants of phenazine resistance.</title>
        <authorList>
            <person name="Mouncey N."/>
        </authorList>
    </citation>
    <scope>NUCLEOTIDE SEQUENCE [LARGE SCALE GENOMIC DNA]</scope>
    <source>
        <strain evidence="1 2">W4I19-2</strain>
    </source>
</reference>